<evidence type="ECO:0000256" key="1">
    <source>
        <dbReference type="ARBA" id="ARBA00004305"/>
    </source>
</evidence>
<keyword evidence="4" id="KW-0143">Chaperone</keyword>
<comment type="subcellular location">
    <subcellularLocation>
        <location evidence="1">Mitochondrion matrix</location>
    </subcellularLocation>
</comment>
<keyword evidence="3" id="KW-0496">Mitochondrion</keyword>
<comment type="similarity">
    <text evidence="2">Belongs to the complex I LYR family.</text>
</comment>
<dbReference type="Pfam" id="PF05347">
    <property type="entry name" value="Complex1_LYR"/>
    <property type="match status" value="1"/>
</dbReference>
<dbReference type="InterPro" id="IPR050435">
    <property type="entry name" value="MZM1/LYRM7"/>
</dbReference>
<comment type="function">
    <text evidence="5">Assembly factor required for Rieske Fe-S protein UQCRFS1 incorporation into the cytochrome b-c1 (CIII) complex. Functions as a chaperone, binding to this subunit within the mitochondrial matrix and stabilizing it prior to its translocation and insertion into the late CIII dimeric intermediate within the mitochondrial inner membrane.</text>
</comment>
<evidence type="ECO:0000256" key="4">
    <source>
        <dbReference type="ARBA" id="ARBA00023186"/>
    </source>
</evidence>
<dbReference type="CDD" id="cd20267">
    <property type="entry name" value="Complex1_LYR_LYRM7"/>
    <property type="match status" value="1"/>
</dbReference>
<evidence type="ECO:0000256" key="3">
    <source>
        <dbReference type="ARBA" id="ARBA00023128"/>
    </source>
</evidence>
<evidence type="ECO:0000256" key="8">
    <source>
        <dbReference type="ARBA" id="ARBA00031830"/>
    </source>
</evidence>
<gene>
    <name evidence="11" type="primary">LOC107064063</name>
</gene>
<sequence length="125" mass="14406">MAEILRREILHQFKVLHRTRLNTFKGDENALKVIRAKINEEYRKNKDITNQDTIKELNKLAQEVEHELRFGVIQATEKEPGVYALRITPEKLLDNATCENVSSSNNSKSKLLNKKSVCGENIKKS</sequence>
<accession>A0ABM1HV29</accession>
<evidence type="ECO:0000256" key="6">
    <source>
        <dbReference type="ARBA" id="ARBA00025809"/>
    </source>
</evidence>
<protein>
    <recommendedName>
        <fullName evidence="7">Complex III assembly factor LYRM7</fullName>
    </recommendedName>
    <alternativeName>
        <fullName evidence="8">LYR motif-containing protein 7</fullName>
    </alternativeName>
</protein>
<name>A0ABM1HV29_POLDO</name>
<organism evidence="10 11">
    <name type="scientific">Polistes dominula</name>
    <name type="common">European paper wasp</name>
    <name type="synonym">Vespa dominula</name>
    <dbReference type="NCBI Taxonomy" id="743375"/>
    <lineage>
        <taxon>Eukaryota</taxon>
        <taxon>Metazoa</taxon>
        <taxon>Ecdysozoa</taxon>
        <taxon>Arthropoda</taxon>
        <taxon>Hexapoda</taxon>
        <taxon>Insecta</taxon>
        <taxon>Pterygota</taxon>
        <taxon>Neoptera</taxon>
        <taxon>Endopterygota</taxon>
        <taxon>Hymenoptera</taxon>
        <taxon>Apocrita</taxon>
        <taxon>Aculeata</taxon>
        <taxon>Vespoidea</taxon>
        <taxon>Vespidae</taxon>
        <taxon>Polistinae</taxon>
        <taxon>Polistini</taxon>
        <taxon>Polistes</taxon>
    </lineage>
</organism>
<dbReference type="InterPro" id="IPR045298">
    <property type="entry name" value="Complex1_LYR_LYRM7"/>
</dbReference>
<dbReference type="PANTHER" id="PTHR46749:SF1">
    <property type="entry name" value="COMPLEX III ASSEMBLY FACTOR LYRM7"/>
    <property type="match status" value="1"/>
</dbReference>
<keyword evidence="10" id="KW-1185">Reference proteome</keyword>
<dbReference type="Proteomes" id="UP000694924">
    <property type="component" value="Unplaced"/>
</dbReference>
<evidence type="ECO:0000313" key="11">
    <source>
        <dbReference type="RefSeq" id="XP_015171816.1"/>
    </source>
</evidence>
<dbReference type="InterPro" id="IPR008011">
    <property type="entry name" value="Complex1_LYR_dom"/>
</dbReference>
<dbReference type="PANTHER" id="PTHR46749">
    <property type="entry name" value="COMPLEX III ASSEMBLY FACTOR LYRM7"/>
    <property type="match status" value="1"/>
</dbReference>
<evidence type="ECO:0000256" key="5">
    <source>
        <dbReference type="ARBA" id="ARBA00025430"/>
    </source>
</evidence>
<dbReference type="GeneID" id="107064063"/>
<proteinExistence type="inferred from homology"/>
<evidence type="ECO:0000256" key="7">
    <source>
        <dbReference type="ARBA" id="ARBA00026165"/>
    </source>
</evidence>
<dbReference type="RefSeq" id="XP_015171816.1">
    <property type="nucleotide sequence ID" value="XM_015316330.1"/>
</dbReference>
<evidence type="ECO:0000313" key="10">
    <source>
        <dbReference type="Proteomes" id="UP000694924"/>
    </source>
</evidence>
<feature type="domain" description="Complex 1 LYR protein" evidence="9">
    <location>
        <begin position="13"/>
        <end position="63"/>
    </location>
</feature>
<reference evidence="11" key="1">
    <citation type="submission" date="2025-08" db="UniProtKB">
        <authorList>
            <consortium name="RefSeq"/>
        </authorList>
    </citation>
    <scope>IDENTIFICATION</scope>
    <source>
        <tissue evidence="11">Whole body</tissue>
    </source>
</reference>
<comment type="subunit">
    <text evidence="6">Interacts with UQCRFS1.</text>
</comment>
<evidence type="ECO:0000256" key="2">
    <source>
        <dbReference type="ARBA" id="ARBA00009508"/>
    </source>
</evidence>
<evidence type="ECO:0000259" key="9">
    <source>
        <dbReference type="Pfam" id="PF05347"/>
    </source>
</evidence>